<sequence length="183" mass="19933">MMERDMKRTLLLLLIVCLATISKAQYKPVEQASNLKFTIKNLGFDVDGKFSGFEGAINFDPQNIAGSSFDVTINASTVNTDNSLRDEHLRGENYFDVKDYPKIRLVSGKVAGLNKSGMYQLTGVLTIKGKAKQVSFPFSATSAADGYIFKGGFKINRKDFGIGGASTIADELEVEISVTARKG</sequence>
<organism evidence="2 3">
    <name type="scientific">Mucilaginibacter gossypiicola</name>
    <dbReference type="NCBI Taxonomy" id="551995"/>
    <lineage>
        <taxon>Bacteria</taxon>
        <taxon>Pseudomonadati</taxon>
        <taxon>Bacteroidota</taxon>
        <taxon>Sphingobacteriia</taxon>
        <taxon>Sphingobacteriales</taxon>
        <taxon>Sphingobacteriaceae</taxon>
        <taxon>Mucilaginibacter</taxon>
    </lineage>
</organism>
<name>A0A1H8GT11_9SPHI</name>
<dbReference type="Gene3D" id="2.40.128.110">
    <property type="entry name" value="Lipid/polyisoprenoid-binding, YceI-like"/>
    <property type="match status" value="1"/>
</dbReference>
<dbReference type="RefSeq" id="WP_091210606.1">
    <property type="nucleotide sequence ID" value="NZ_FOCL01000003.1"/>
</dbReference>
<reference evidence="3" key="1">
    <citation type="submission" date="2016-10" db="EMBL/GenBank/DDBJ databases">
        <authorList>
            <person name="Varghese N."/>
            <person name="Submissions S."/>
        </authorList>
    </citation>
    <scope>NUCLEOTIDE SEQUENCE [LARGE SCALE GENOMIC DNA]</scope>
    <source>
        <strain evidence="3">Gh-48</strain>
    </source>
</reference>
<accession>A0A1H8GT11</accession>
<evidence type="ECO:0000259" key="1">
    <source>
        <dbReference type="SMART" id="SM00867"/>
    </source>
</evidence>
<dbReference type="Proteomes" id="UP000198942">
    <property type="component" value="Unassembled WGS sequence"/>
</dbReference>
<dbReference type="EMBL" id="FOCL01000003">
    <property type="protein sequence ID" value="SEN47143.1"/>
    <property type="molecule type" value="Genomic_DNA"/>
</dbReference>
<dbReference type="OrthoDB" id="9811006at2"/>
<dbReference type="InterPro" id="IPR036761">
    <property type="entry name" value="TTHA0802/YceI-like_sf"/>
</dbReference>
<evidence type="ECO:0000313" key="2">
    <source>
        <dbReference type="EMBL" id="SEN47143.1"/>
    </source>
</evidence>
<keyword evidence="3" id="KW-1185">Reference proteome</keyword>
<dbReference type="SUPFAM" id="SSF101874">
    <property type="entry name" value="YceI-like"/>
    <property type="match status" value="1"/>
</dbReference>
<gene>
    <name evidence="2" type="ORF">SAMN05192574_103267</name>
</gene>
<protein>
    <submittedName>
        <fullName evidence="2">Polyisoprenoid-binding protein YceI</fullName>
    </submittedName>
</protein>
<dbReference type="PANTHER" id="PTHR34406">
    <property type="entry name" value="PROTEIN YCEI"/>
    <property type="match status" value="1"/>
</dbReference>
<feature type="domain" description="Lipid/polyisoprenoid-binding YceI-like" evidence="1">
    <location>
        <begin position="25"/>
        <end position="181"/>
    </location>
</feature>
<dbReference type="Pfam" id="PF04264">
    <property type="entry name" value="YceI"/>
    <property type="match status" value="1"/>
</dbReference>
<dbReference type="PANTHER" id="PTHR34406:SF1">
    <property type="entry name" value="PROTEIN YCEI"/>
    <property type="match status" value="1"/>
</dbReference>
<dbReference type="SMART" id="SM00867">
    <property type="entry name" value="YceI"/>
    <property type="match status" value="1"/>
</dbReference>
<dbReference type="STRING" id="551995.SAMN05192574_103267"/>
<dbReference type="AlphaFoldDB" id="A0A1H8GT11"/>
<evidence type="ECO:0000313" key="3">
    <source>
        <dbReference type="Proteomes" id="UP000198942"/>
    </source>
</evidence>
<dbReference type="InterPro" id="IPR007372">
    <property type="entry name" value="Lipid/polyisoprenoid-bd_YceI"/>
</dbReference>
<proteinExistence type="predicted"/>